<proteinExistence type="predicted"/>
<dbReference type="AlphaFoldDB" id="A0A5B1CHD0"/>
<comment type="caution">
    <text evidence="1">The sequence shown here is derived from an EMBL/GenBank/DDBJ whole genome shotgun (WGS) entry which is preliminary data.</text>
</comment>
<organism evidence="1 2">
    <name type="scientific">Rubripirellula obstinata</name>
    <dbReference type="NCBI Taxonomy" id="406547"/>
    <lineage>
        <taxon>Bacteria</taxon>
        <taxon>Pseudomonadati</taxon>
        <taxon>Planctomycetota</taxon>
        <taxon>Planctomycetia</taxon>
        <taxon>Pirellulales</taxon>
        <taxon>Pirellulaceae</taxon>
        <taxon>Rubripirellula</taxon>
    </lineage>
</organism>
<gene>
    <name evidence="1" type="ORF">LF1_24940</name>
</gene>
<name>A0A5B1CHD0_9BACT</name>
<sequence length="62" mass="7210">MVVIRDGKSVQTMLHFDEERLQCLILAGEDPRNGRSYWEAQCCKKNSVVKRAVLYKSIEVMH</sequence>
<reference evidence="1 2" key="1">
    <citation type="submission" date="2019-08" db="EMBL/GenBank/DDBJ databases">
        <title>Deep-cultivation of Planctomycetes and their phenomic and genomic characterization uncovers novel biology.</title>
        <authorList>
            <person name="Wiegand S."/>
            <person name="Jogler M."/>
            <person name="Boedeker C."/>
            <person name="Pinto D."/>
            <person name="Vollmers J."/>
            <person name="Rivas-Marin E."/>
            <person name="Kohn T."/>
            <person name="Peeters S.H."/>
            <person name="Heuer A."/>
            <person name="Rast P."/>
            <person name="Oberbeckmann S."/>
            <person name="Bunk B."/>
            <person name="Jeske O."/>
            <person name="Meyerdierks A."/>
            <person name="Storesund J.E."/>
            <person name="Kallscheuer N."/>
            <person name="Luecker S."/>
            <person name="Lage O.M."/>
            <person name="Pohl T."/>
            <person name="Merkel B.J."/>
            <person name="Hornburger P."/>
            <person name="Mueller R.-W."/>
            <person name="Bruemmer F."/>
            <person name="Labrenz M."/>
            <person name="Spormann A.M."/>
            <person name="Op Den Camp H."/>
            <person name="Overmann J."/>
            <person name="Amann R."/>
            <person name="Jetten M.S.M."/>
            <person name="Mascher T."/>
            <person name="Medema M.H."/>
            <person name="Devos D.P."/>
            <person name="Kaster A.-K."/>
            <person name="Ovreas L."/>
            <person name="Rohde M."/>
            <person name="Galperin M.Y."/>
            <person name="Jogler C."/>
        </authorList>
    </citation>
    <scope>NUCLEOTIDE SEQUENCE [LARGE SCALE GENOMIC DNA]</scope>
    <source>
        <strain evidence="1 2">LF1</strain>
    </source>
</reference>
<dbReference type="EMBL" id="VRLW01000001">
    <property type="protein sequence ID" value="KAA1259956.1"/>
    <property type="molecule type" value="Genomic_DNA"/>
</dbReference>
<accession>A0A5B1CHD0</accession>
<keyword evidence="2" id="KW-1185">Reference proteome</keyword>
<evidence type="ECO:0000313" key="1">
    <source>
        <dbReference type="EMBL" id="KAA1259956.1"/>
    </source>
</evidence>
<protein>
    <submittedName>
        <fullName evidence="1">Uncharacterized protein</fullName>
    </submittedName>
</protein>
<evidence type="ECO:0000313" key="2">
    <source>
        <dbReference type="Proteomes" id="UP000322699"/>
    </source>
</evidence>
<dbReference type="Proteomes" id="UP000322699">
    <property type="component" value="Unassembled WGS sequence"/>
</dbReference>